<feature type="compositionally biased region" description="Polar residues" evidence="1">
    <location>
        <begin position="38"/>
        <end position="49"/>
    </location>
</feature>
<feature type="compositionally biased region" description="Basic and acidic residues" evidence="1">
    <location>
        <begin position="27"/>
        <end position="37"/>
    </location>
</feature>
<organism evidence="2 3">
    <name type="scientific">Eutypa lata (strain UCR-EL1)</name>
    <name type="common">Grapevine dieback disease fungus</name>
    <name type="synonym">Eutypa armeniacae</name>
    <dbReference type="NCBI Taxonomy" id="1287681"/>
    <lineage>
        <taxon>Eukaryota</taxon>
        <taxon>Fungi</taxon>
        <taxon>Dikarya</taxon>
        <taxon>Ascomycota</taxon>
        <taxon>Pezizomycotina</taxon>
        <taxon>Sordariomycetes</taxon>
        <taxon>Xylariomycetidae</taxon>
        <taxon>Xylariales</taxon>
        <taxon>Diatrypaceae</taxon>
        <taxon>Eutypa</taxon>
    </lineage>
</organism>
<accession>M7T1T0</accession>
<keyword evidence="3" id="KW-1185">Reference proteome</keyword>
<feature type="compositionally biased region" description="Basic and acidic residues" evidence="1">
    <location>
        <begin position="52"/>
        <end position="73"/>
    </location>
</feature>
<evidence type="ECO:0000256" key="1">
    <source>
        <dbReference type="SAM" id="MobiDB-lite"/>
    </source>
</evidence>
<dbReference type="AlphaFoldDB" id="M7T1T0"/>
<dbReference type="KEGG" id="ela:UCREL1_40"/>
<feature type="region of interest" description="Disordered" evidence="1">
    <location>
        <begin position="1"/>
        <end position="73"/>
    </location>
</feature>
<protein>
    <submittedName>
        <fullName evidence="2">Uncharacterized protein</fullName>
    </submittedName>
</protein>
<proteinExistence type="predicted"/>
<evidence type="ECO:0000313" key="3">
    <source>
        <dbReference type="Proteomes" id="UP000012174"/>
    </source>
</evidence>
<name>M7T1T0_EUTLA</name>
<sequence length="73" mass="7865">MGEGRQSPPPERQTGAQLNDVPASGKGTDEAPDKQNKLQDQLKNLSSNPKGPMDDAVEKKFTKTQEPSTGKDN</sequence>
<reference evidence="3" key="1">
    <citation type="journal article" date="2013" name="Genome Announc.">
        <title>Draft genome sequence of the grapevine dieback fungus Eutypa lata UCR-EL1.</title>
        <authorList>
            <person name="Blanco-Ulate B."/>
            <person name="Rolshausen P.E."/>
            <person name="Cantu D."/>
        </authorList>
    </citation>
    <scope>NUCLEOTIDE SEQUENCE [LARGE SCALE GENOMIC DNA]</scope>
    <source>
        <strain evidence="3">UCR-EL1</strain>
    </source>
</reference>
<evidence type="ECO:0000313" key="2">
    <source>
        <dbReference type="EMBL" id="EMR72899.1"/>
    </source>
</evidence>
<dbReference type="OrthoDB" id="5375886at2759"/>
<dbReference type="HOGENOM" id="CLU_182434_0_0_1"/>
<dbReference type="EMBL" id="KB705355">
    <property type="protein sequence ID" value="EMR72899.1"/>
    <property type="molecule type" value="Genomic_DNA"/>
</dbReference>
<dbReference type="eggNOG" id="ENOG502SZKE">
    <property type="taxonomic scope" value="Eukaryota"/>
</dbReference>
<dbReference type="OMA" id="QTGKQQN"/>
<gene>
    <name evidence="2" type="ORF">UCREL1_40</name>
</gene>
<dbReference type="Proteomes" id="UP000012174">
    <property type="component" value="Unassembled WGS sequence"/>
</dbReference>